<feature type="region of interest" description="Disordered" evidence="1">
    <location>
        <begin position="1"/>
        <end position="24"/>
    </location>
</feature>
<feature type="compositionally biased region" description="Basic residues" evidence="1">
    <location>
        <begin position="1"/>
        <end position="19"/>
    </location>
</feature>
<evidence type="ECO:0000256" key="1">
    <source>
        <dbReference type="SAM" id="MobiDB-lite"/>
    </source>
</evidence>
<evidence type="ECO:0000313" key="3">
    <source>
        <dbReference type="Proteomes" id="UP000481153"/>
    </source>
</evidence>
<proteinExistence type="predicted"/>
<sequence length="150" mass="16698">MAPKRKAKGQIGKPRKKQKTERMTLSRNSTCDASILSVMTEETIKFGKSCAFALAHSPVVQGIDADASLEARLQLHGDTKETSMPFCKELNHSEDNFGFEVLINRACGLPSCFEPRTQKFINPILQRCLSICPERFNCLAPKVQNQLGID</sequence>
<dbReference type="EMBL" id="VJMJ01000291">
    <property type="protein sequence ID" value="KAF0723958.1"/>
    <property type="molecule type" value="Genomic_DNA"/>
</dbReference>
<comment type="caution">
    <text evidence="2">The sequence shown here is derived from an EMBL/GenBank/DDBJ whole genome shotgun (WGS) entry which is preliminary data.</text>
</comment>
<keyword evidence="3" id="KW-1185">Reference proteome</keyword>
<reference evidence="2 3" key="1">
    <citation type="submission" date="2019-07" db="EMBL/GenBank/DDBJ databases">
        <title>Genomics analysis of Aphanomyces spp. identifies a new class of oomycete effector associated with host adaptation.</title>
        <authorList>
            <person name="Gaulin E."/>
        </authorList>
    </citation>
    <scope>NUCLEOTIDE SEQUENCE [LARGE SCALE GENOMIC DNA]</scope>
    <source>
        <strain evidence="2 3">ATCC 201684</strain>
    </source>
</reference>
<protein>
    <submittedName>
        <fullName evidence="2">Uncharacterized protein</fullName>
    </submittedName>
</protein>
<name>A0A6G0WAQ1_9STRA</name>
<gene>
    <name evidence="2" type="ORF">Ae201684_017267</name>
</gene>
<accession>A0A6G0WAQ1</accession>
<organism evidence="2 3">
    <name type="scientific">Aphanomyces euteiches</name>
    <dbReference type="NCBI Taxonomy" id="100861"/>
    <lineage>
        <taxon>Eukaryota</taxon>
        <taxon>Sar</taxon>
        <taxon>Stramenopiles</taxon>
        <taxon>Oomycota</taxon>
        <taxon>Saprolegniomycetes</taxon>
        <taxon>Saprolegniales</taxon>
        <taxon>Verrucalvaceae</taxon>
        <taxon>Aphanomyces</taxon>
    </lineage>
</organism>
<dbReference type="AlphaFoldDB" id="A0A6G0WAQ1"/>
<dbReference type="Proteomes" id="UP000481153">
    <property type="component" value="Unassembled WGS sequence"/>
</dbReference>
<evidence type="ECO:0000313" key="2">
    <source>
        <dbReference type="EMBL" id="KAF0723958.1"/>
    </source>
</evidence>